<sequence length="331" mass="37322">MPTPTPIPTNNNAMEIREYSKVDVVFGMLLLGAGVIPTITVSTWFQQTLSAFAPIRIYHSEYNTGVLCENTAVLRHRRKWSLHNVFSFGYLTDAAQFPGYPTFMTYERQVCARLNLVGAVRIRRTLNPQLVCPRPQTSCTAFSHSNDDLTAPTRAASTSTAGPSPEQPSSTCLAPWPPSASPTPSSRAMTLTLIQPVPVHFAEDPSSPHLIRSSSNYRIPPRCPKILCLRKAKPHRCNLLQQISGARCQRKRGRRCCVVRMRRGWRWRCWSLFRRTPTIAGKWCRPWANALVCLDDLHELQVRKAHDHMDALCGAVSIENAWLWTHVKPAL</sequence>
<accession>A0A369JVX1</accession>
<reference evidence="3" key="1">
    <citation type="submission" date="2018-04" db="EMBL/GenBank/DDBJ databases">
        <title>Whole genome sequencing of Hypsizygus marmoreus.</title>
        <authorList>
            <person name="Choi I.-G."/>
            <person name="Min B."/>
            <person name="Kim J.-G."/>
            <person name="Kim S."/>
            <person name="Oh Y.-L."/>
            <person name="Kong W.-S."/>
            <person name="Park H."/>
            <person name="Jeong J."/>
            <person name="Song E.-S."/>
        </authorList>
    </citation>
    <scope>NUCLEOTIDE SEQUENCE [LARGE SCALE GENOMIC DNA]</scope>
    <source>
        <strain evidence="3">51987-8</strain>
    </source>
</reference>
<evidence type="ECO:0000313" key="4">
    <source>
        <dbReference type="Proteomes" id="UP000076154"/>
    </source>
</evidence>
<feature type="compositionally biased region" description="Low complexity" evidence="1">
    <location>
        <begin position="150"/>
        <end position="164"/>
    </location>
</feature>
<comment type="caution">
    <text evidence="3">The sequence shown here is derived from an EMBL/GenBank/DDBJ whole genome shotgun (WGS) entry which is preliminary data.</text>
</comment>
<evidence type="ECO:0000256" key="1">
    <source>
        <dbReference type="SAM" id="MobiDB-lite"/>
    </source>
</evidence>
<keyword evidence="4" id="KW-1185">Reference proteome</keyword>
<gene>
    <name evidence="3" type="ORF">Hypma_005628</name>
</gene>
<evidence type="ECO:0000313" key="3">
    <source>
        <dbReference type="EMBL" id="RDB26489.1"/>
    </source>
</evidence>
<feature type="transmembrane region" description="Helical" evidence="2">
    <location>
        <begin position="24"/>
        <end position="45"/>
    </location>
</feature>
<protein>
    <submittedName>
        <fullName evidence="3">Uncharacterized protein</fullName>
    </submittedName>
</protein>
<proteinExistence type="predicted"/>
<evidence type="ECO:0000256" key="2">
    <source>
        <dbReference type="SAM" id="Phobius"/>
    </source>
</evidence>
<dbReference type="EMBL" id="LUEZ02000029">
    <property type="protein sequence ID" value="RDB26489.1"/>
    <property type="molecule type" value="Genomic_DNA"/>
</dbReference>
<name>A0A369JVX1_HYPMA</name>
<keyword evidence="2" id="KW-0472">Membrane</keyword>
<organism evidence="3 4">
    <name type="scientific">Hypsizygus marmoreus</name>
    <name type="common">White beech mushroom</name>
    <name type="synonym">Agaricus marmoreus</name>
    <dbReference type="NCBI Taxonomy" id="39966"/>
    <lineage>
        <taxon>Eukaryota</taxon>
        <taxon>Fungi</taxon>
        <taxon>Dikarya</taxon>
        <taxon>Basidiomycota</taxon>
        <taxon>Agaricomycotina</taxon>
        <taxon>Agaricomycetes</taxon>
        <taxon>Agaricomycetidae</taxon>
        <taxon>Agaricales</taxon>
        <taxon>Tricholomatineae</taxon>
        <taxon>Lyophyllaceae</taxon>
        <taxon>Hypsizygus</taxon>
    </lineage>
</organism>
<keyword evidence="2" id="KW-0812">Transmembrane</keyword>
<dbReference type="AlphaFoldDB" id="A0A369JVX1"/>
<feature type="region of interest" description="Disordered" evidence="1">
    <location>
        <begin position="143"/>
        <end position="186"/>
    </location>
</feature>
<keyword evidence="2" id="KW-1133">Transmembrane helix</keyword>
<dbReference type="Proteomes" id="UP000076154">
    <property type="component" value="Unassembled WGS sequence"/>
</dbReference>
<dbReference type="InParanoid" id="A0A369JVX1"/>